<dbReference type="InterPro" id="IPR000868">
    <property type="entry name" value="Isochorismatase-like_dom"/>
</dbReference>
<accession>A0ABV2QZQ2</accession>
<dbReference type="Proteomes" id="UP001549321">
    <property type="component" value="Unassembled WGS sequence"/>
</dbReference>
<evidence type="ECO:0000313" key="3">
    <source>
        <dbReference type="EMBL" id="MET4634505.1"/>
    </source>
</evidence>
<dbReference type="PANTHER" id="PTHR43540">
    <property type="entry name" value="PEROXYUREIDOACRYLATE/UREIDOACRYLATE AMIDOHYDROLASE-RELATED"/>
    <property type="match status" value="1"/>
</dbReference>
<dbReference type="SUPFAM" id="SSF52499">
    <property type="entry name" value="Isochorismatase-like hydrolases"/>
    <property type="match status" value="1"/>
</dbReference>
<comment type="caution">
    <text evidence="3">The sequence shown here is derived from an EMBL/GenBank/DDBJ whole genome shotgun (WGS) entry which is preliminary data.</text>
</comment>
<dbReference type="EMBL" id="JBEPSM010000001">
    <property type="protein sequence ID" value="MET4634505.1"/>
    <property type="molecule type" value="Genomic_DNA"/>
</dbReference>
<keyword evidence="4" id="KW-1185">Reference proteome</keyword>
<keyword evidence="1" id="KW-0378">Hydrolase</keyword>
<evidence type="ECO:0000313" key="4">
    <source>
        <dbReference type="Proteomes" id="UP001549321"/>
    </source>
</evidence>
<protein>
    <submittedName>
        <fullName evidence="3">Nicotinamidase-related amidase</fullName>
    </submittedName>
</protein>
<organism evidence="3 4">
    <name type="scientific">Kaistia defluvii</name>
    <dbReference type="NCBI Taxonomy" id="410841"/>
    <lineage>
        <taxon>Bacteria</taxon>
        <taxon>Pseudomonadati</taxon>
        <taxon>Pseudomonadota</taxon>
        <taxon>Alphaproteobacteria</taxon>
        <taxon>Hyphomicrobiales</taxon>
        <taxon>Kaistiaceae</taxon>
        <taxon>Kaistia</taxon>
    </lineage>
</organism>
<gene>
    <name evidence="3" type="ORF">ABIE08_002418</name>
</gene>
<dbReference type="InterPro" id="IPR036380">
    <property type="entry name" value="Isochorismatase-like_sf"/>
</dbReference>
<proteinExistence type="predicted"/>
<dbReference type="PANTHER" id="PTHR43540:SF6">
    <property type="entry name" value="ISOCHORISMATASE-LIKE DOMAIN-CONTAINING PROTEIN"/>
    <property type="match status" value="1"/>
</dbReference>
<sequence length="187" mass="20066">MKALITVDMLNDFYSGVLNNELHASKIVPVIARLIDHARANPDWLLVYSNDAHRADDAEIAIWGPHAMAGTRGADVIDALKPIGAPREIVSPKRFYGAFDETGLHEILQGYGVTDVVIVGQHTHCCVRHSSYGAFIRGYGIEIPTDGVCVFDGVDNAAAIDYLRTIYGATITDSETLIGAAAATKAA</sequence>
<evidence type="ECO:0000256" key="1">
    <source>
        <dbReference type="ARBA" id="ARBA00022801"/>
    </source>
</evidence>
<dbReference type="CDD" id="cd00431">
    <property type="entry name" value="cysteine_hydrolases"/>
    <property type="match status" value="1"/>
</dbReference>
<dbReference type="Pfam" id="PF00857">
    <property type="entry name" value="Isochorismatase"/>
    <property type="match status" value="1"/>
</dbReference>
<dbReference type="Gene3D" id="3.40.50.850">
    <property type="entry name" value="Isochorismatase-like"/>
    <property type="match status" value="1"/>
</dbReference>
<name>A0ABV2QZQ2_9HYPH</name>
<dbReference type="InterPro" id="IPR050272">
    <property type="entry name" value="Isochorismatase-like_hydrls"/>
</dbReference>
<reference evidence="3 4" key="1">
    <citation type="submission" date="2024-06" db="EMBL/GenBank/DDBJ databases">
        <title>Sorghum-associated microbial communities from plants grown in Nebraska, USA.</title>
        <authorList>
            <person name="Schachtman D."/>
        </authorList>
    </citation>
    <scope>NUCLEOTIDE SEQUENCE [LARGE SCALE GENOMIC DNA]</scope>
    <source>
        <strain evidence="3 4">3207</strain>
    </source>
</reference>
<evidence type="ECO:0000259" key="2">
    <source>
        <dbReference type="Pfam" id="PF00857"/>
    </source>
</evidence>
<feature type="domain" description="Isochorismatase-like" evidence="2">
    <location>
        <begin position="3"/>
        <end position="175"/>
    </location>
</feature>
<dbReference type="RefSeq" id="WP_354551257.1">
    <property type="nucleotide sequence ID" value="NZ_JBEPSM010000001.1"/>
</dbReference>